<organism evidence="7 8">
    <name type="scientific">Chrysophaeum taylorii</name>
    <dbReference type="NCBI Taxonomy" id="2483200"/>
    <lineage>
        <taxon>Eukaryota</taxon>
        <taxon>Sar</taxon>
        <taxon>Stramenopiles</taxon>
        <taxon>Ochrophyta</taxon>
        <taxon>Pelagophyceae</taxon>
        <taxon>Pelagomonadales</taxon>
        <taxon>Pelagomonadaceae</taxon>
        <taxon>Chrysophaeum</taxon>
    </lineage>
</organism>
<proteinExistence type="inferred from homology"/>
<gene>
    <name evidence="7" type="ORF">CTAYLR_007769</name>
</gene>
<keyword evidence="8" id="KW-1185">Reference proteome</keyword>
<name>A0AAD7UKR4_9STRA</name>
<evidence type="ECO:0000256" key="6">
    <source>
        <dbReference type="SAM" id="MobiDB-lite"/>
    </source>
</evidence>
<evidence type="ECO:0000256" key="4">
    <source>
        <dbReference type="ARBA" id="ARBA00022490"/>
    </source>
</evidence>
<evidence type="ECO:0000256" key="2">
    <source>
        <dbReference type="ARBA" id="ARBA00010305"/>
    </source>
</evidence>
<dbReference type="GO" id="GO:0005856">
    <property type="term" value="C:cytoskeleton"/>
    <property type="evidence" value="ECO:0007669"/>
    <property type="project" value="UniProtKB-SubCell"/>
</dbReference>
<evidence type="ECO:0000256" key="5">
    <source>
        <dbReference type="ARBA" id="ARBA00023212"/>
    </source>
</evidence>
<evidence type="ECO:0000313" key="7">
    <source>
        <dbReference type="EMBL" id="KAJ8610490.1"/>
    </source>
</evidence>
<dbReference type="InterPro" id="IPR011990">
    <property type="entry name" value="TPR-like_helical_dom_sf"/>
</dbReference>
<dbReference type="Proteomes" id="UP001230188">
    <property type="component" value="Unassembled WGS sequence"/>
</dbReference>
<dbReference type="PANTHER" id="PTHR46321:SF1">
    <property type="entry name" value="KIF-BINDING PROTEIN"/>
    <property type="match status" value="1"/>
</dbReference>
<evidence type="ECO:0000256" key="3">
    <source>
        <dbReference type="ARBA" id="ARBA00016840"/>
    </source>
</evidence>
<evidence type="ECO:0000313" key="8">
    <source>
        <dbReference type="Proteomes" id="UP001230188"/>
    </source>
</evidence>
<dbReference type="Pfam" id="PF12309">
    <property type="entry name" value="KBP_C"/>
    <property type="match status" value="1"/>
</dbReference>
<comment type="similarity">
    <text evidence="2">Belongs to the KIF-binding protein family.</text>
</comment>
<dbReference type="Gene3D" id="1.25.40.10">
    <property type="entry name" value="Tetratricopeptide repeat domain"/>
    <property type="match status" value="1"/>
</dbReference>
<dbReference type="SUPFAM" id="SSF48452">
    <property type="entry name" value="TPR-like"/>
    <property type="match status" value="1"/>
</dbReference>
<dbReference type="InterPro" id="IPR022083">
    <property type="entry name" value="KBP"/>
</dbReference>
<feature type="region of interest" description="Disordered" evidence="6">
    <location>
        <begin position="516"/>
        <end position="535"/>
    </location>
</feature>
<accession>A0AAD7UKR4</accession>
<dbReference type="AlphaFoldDB" id="A0AAD7UKR4"/>
<comment type="caution">
    <text evidence="7">The sequence shown here is derived from an EMBL/GenBank/DDBJ whole genome shotgun (WGS) entry which is preliminary data.</text>
</comment>
<keyword evidence="4" id="KW-0963">Cytoplasm</keyword>
<sequence>MAVEEVSAQSEALEEASRLAKSPAPEAEPYKHLYAAREVLEKRREGLLGSTSEEGVRRKLVAQIETRLGEIALDVEEPHVAEGLLERALGVLAPGESADERARNALSDEQFAAEGARALARAALLWDGRDQTQRALELLLAAERICDEIATGELETSVLFYVAQAYGKLGDRALSAEYCRRTLLRQTSAMPEDWPRNAIGLAAYYVDAGRLASASGCAASALEVAPEDSDARADAHIMLGRVLLAALETPDWAEDNPLEPLLPRRQEPPLSPARTYEEARALFLRARRHFGSARERYVLDGCVTEHVGICRDESRLWAAMAKRDDDSRRVLAVCRRRAAILEPLRAALNPNVYCDLRSVLAYELGDIYAFALDVKDAGTQPSTSRAKLVGCGKLRDLAVAAYDDFLKCCVRDLEPLASKAPRKRGAIPVAELDADDLGPYLRASIYAARLTGQLFGEAGEDALERIKASLERYVKCRQMADDLFARRDLPPDFLKDELHLCDEMIALLPHKINQASHHHRDLSSSSTADETRLLS</sequence>
<keyword evidence="5" id="KW-0206">Cytoskeleton</keyword>
<comment type="subcellular location">
    <subcellularLocation>
        <location evidence="1">Cytoplasm</location>
        <location evidence="1">Cytoskeleton</location>
    </subcellularLocation>
</comment>
<protein>
    <recommendedName>
        <fullName evidence="3">KIF-binding protein</fullName>
    </recommendedName>
</protein>
<dbReference type="EMBL" id="JAQMWT010000102">
    <property type="protein sequence ID" value="KAJ8610490.1"/>
    <property type="molecule type" value="Genomic_DNA"/>
</dbReference>
<reference evidence="7" key="1">
    <citation type="submission" date="2023-01" db="EMBL/GenBank/DDBJ databases">
        <title>Metagenome sequencing of chrysophaentin producing Chrysophaeum taylorii.</title>
        <authorList>
            <person name="Davison J."/>
            <person name="Bewley C."/>
        </authorList>
    </citation>
    <scope>NUCLEOTIDE SEQUENCE</scope>
    <source>
        <strain evidence="7">NIES-1699</strain>
    </source>
</reference>
<feature type="region of interest" description="Disordered" evidence="6">
    <location>
        <begin position="1"/>
        <end position="27"/>
    </location>
</feature>
<dbReference type="PANTHER" id="PTHR46321">
    <property type="entry name" value="KIF1-BINDING PROTEIN"/>
    <property type="match status" value="1"/>
</dbReference>
<evidence type="ECO:0000256" key="1">
    <source>
        <dbReference type="ARBA" id="ARBA00004245"/>
    </source>
</evidence>